<dbReference type="SUPFAM" id="SSF46689">
    <property type="entry name" value="Homeodomain-like"/>
    <property type="match status" value="1"/>
</dbReference>
<dbReference type="InterPro" id="IPR001647">
    <property type="entry name" value="HTH_TetR"/>
</dbReference>
<dbReference type="PRINTS" id="PR00455">
    <property type="entry name" value="HTHTETR"/>
</dbReference>
<evidence type="ECO:0000313" key="6">
    <source>
        <dbReference type="Proteomes" id="UP000183760"/>
    </source>
</evidence>
<accession>A0ABY1BV93</accession>
<gene>
    <name evidence="5" type="ORF">SAMN05443572_10176</name>
</gene>
<evidence type="ECO:0000256" key="2">
    <source>
        <dbReference type="PROSITE-ProRule" id="PRU00335"/>
    </source>
</evidence>
<proteinExistence type="predicted"/>
<evidence type="ECO:0000256" key="1">
    <source>
        <dbReference type="ARBA" id="ARBA00023125"/>
    </source>
</evidence>
<dbReference type="EMBL" id="FOIB01000001">
    <property type="protein sequence ID" value="SES76039.1"/>
    <property type="molecule type" value="Genomic_DNA"/>
</dbReference>
<dbReference type="PANTHER" id="PTHR43479:SF11">
    <property type="entry name" value="ACREF_ENVCD OPERON REPRESSOR-RELATED"/>
    <property type="match status" value="1"/>
</dbReference>
<dbReference type="InterPro" id="IPR050624">
    <property type="entry name" value="HTH-type_Tx_Regulator"/>
</dbReference>
<keyword evidence="6" id="KW-1185">Reference proteome</keyword>
<feature type="DNA-binding region" description="H-T-H motif" evidence="2">
    <location>
        <begin position="42"/>
        <end position="61"/>
    </location>
</feature>
<dbReference type="SUPFAM" id="SSF48498">
    <property type="entry name" value="Tetracyclin repressor-like, C-terminal domain"/>
    <property type="match status" value="1"/>
</dbReference>
<dbReference type="Proteomes" id="UP000183760">
    <property type="component" value="Unassembled WGS sequence"/>
</dbReference>
<dbReference type="InterPro" id="IPR036271">
    <property type="entry name" value="Tet_transcr_reg_TetR-rel_C_sf"/>
</dbReference>
<dbReference type="PANTHER" id="PTHR43479">
    <property type="entry name" value="ACREF/ENVCD OPERON REPRESSOR-RELATED"/>
    <property type="match status" value="1"/>
</dbReference>
<evidence type="ECO:0000313" key="5">
    <source>
        <dbReference type="EMBL" id="SES76039.1"/>
    </source>
</evidence>
<dbReference type="RefSeq" id="WP_046710418.1">
    <property type="nucleotide sequence ID" value="NZ_BJXR01000026.1"/>
</dbReference>
<evidence type="ECO:0000259" key="4">
    <source>
        <dbReference type="PROSITE" id="PS50977"/>
    </source>
</evidence>
<feature type="compositionally biased region" description="Low complexity" evidence="3">
    <location>
        <begin position="214"/>
        <end position="231"/>
    </location>
</feature>
<evidence type="ECO:0000256" key="3">
    <source>
        <dbReference type="SAM" id="MobiDB-lite"/>
    </source>
</evidence>
<dbReference type="PROSITE" id="PS50977">
    <property type="entry name" value="HTH_TETR_2"/>
    <property type="match status" value="1"/>
</dbReference>
<dbReference type="Pfam" id="PF00440">
    <property type="entry name" value="TetR_N"/>
    <property type="match status" value="1"/>
</dbReference>
<feature type="compositionally biased region" description="Basic residues" evidence="3">
    <location>
        <begin position="232"/>
        <end position="250"/>
    </location>
</feature>
<dbReference type="InterPro" id="IPR023772">
    <property type="entry name" value="DNA-bd_HTH_TetR-type_CS"/>
</dbReference>
<keyword evidence="1 2" id="KW-0238">DNA-binding</keyword>
<name>A0ABY1BV93_MYXFU</name>
<feature type="region of interest" description="Disordered" evidence="3">
    <location>
        <begin position="199"/>
        <end position="250"/>
    </location>
</feature>
<dbReference type="InterPro" id="IPR009057">
    <property type="entry name" value="Homeodomain-like_sf"/>
</dbReference>
<sequence length="250" mass="28128">MNRPSTSPDRSGPVTPRGQRTRAKLLKAAESVFGEKGYERASIADITRKGGVALGTFYVYFPDKQSIFVEVVDDLGTRLRRLIADSTSKCDNRIDVEREGLRTFFQFVRQHPNLYRVVRQAEFVDADCYRRYYDRFAKGYVTGLSRAMEEGEVRRMDPEALAYCLMGIGDFLGMRWVLWEEDPGLDRVLDTAMGLIRHGLDTRPAPPPGRNTLKPSKAAVKAAPSRAAPSKTAKKNTLRPARRPGRSARS</sequence>
<reference evidence="5 6" key="1">
    <citation type="submission" date="2016-10" db="EMBL/GenBank/DDBJ databases">
        <authorList>
            <person name="Varghese N."/>
            <person name="Submissions S."/>
        </authorList>
    </citation>
    <scope>NUCLEOTIDE SEQUENCE [LARGE SCALE GENOMIC DNA]</scope>
    <source>
        <strain evidence="5 6">DSM 16525</strain>
    </source>
</reference>
<feature type="region of interest" description="Disordered" evidence="3">
    <location>
        <begin position="1"/>
        <end position="21"/>
    </location>
</feature>
<organism evidence="5 6">
    <name type="scientific">Myxococcus fulvus</name>
    <dbReference type="NCBI Taxonomy" id="33"/>
    <lineage>
        <taxon>Bacteria</taxon>
        <taxon>Pseudomonadati</taxon>
        <taxon>Myxococcota</taxon>
        <taxon>Myxococcia</taxon>
        <taxon>Myxococcales</taxon>
        <taxon>Cystobacterineae</taxon>
        <taxon>Myxococcaceae</taxon>
        <taxon>Myxococcus</taxon>
    </lineage>
</organism>
<feature type="domain" description="HTH tetR-type" evidence="4">
    <location>
        <begin position="19"/>
        <end position="79"/>
    </location>
</feature>
<comment type="caution">
    <text evidence="5">The sequence shown here is derived from an EMBL/GenBank/DDBJ whole genome shotgun (WGS) entry which is preliminary data.</text>
</comment>
<dbReference type="Gene3D" id="1.10.357.10">
    <property type="entry name" value="Tetracycline Repressor, domain 2"/>
    <property type="match status" value="1"/>
</dbReference>
<protein>
    <submittedName>
        <fullName evidence="5">Transcriptional regulator, TetR family</fullName>
    </submittedName>
</protein>
<dbReference type="PROSITE" id="PS01081">
    <property type="entry name" value="HTH_TETR_1"/>
    <property type="match status" value="1"/>
</dbReference>